<feature type="domain" description="Zinc finger-XS" evidence="6">
    <location>
        <begin position="321"/>
        <end position="358"/>
    </location>
</feature>
<evidence type="ECO:0000313" key="8">
    <source>
        <dbReference type="Proteomes" id="UP000824469"/>
    </source>
</evidence>
<feature type="region of interest" description="Disordered" evidence="4">
    <location>
        <begin position="246"/>
        <end position="285"/>
    </location>
</feature>
<feature type="region of interest" description="Disordered" evidence="4">
    <location>
        <begin position="132"/>
        <end position="233"/>
    </location>
</feature>
<feature type="compositionally biased region" description="Acidic residues" evidence="4">
    <location>
        <begin position="258"/>
        <end position="285"/>
    </location>
</feature>
<keyword evidence="1" id="KW-0175">Coiled coil</keyword>
<dbReference type="InterPro" id="IPR038588">
    <property type="entry name" value="XS_domain_sf"/>
</dbReference>
<name>A0AA38CFM1_TAXCH</name>
<dbReference type="Gene3D" id="3.30.70.2890">
    <property type="entry name" value="XS domain"/>
    <property type="match status" value="1"/>
</dbReference>
<dbReference type="GO" id="GO:0031047">
    <property type="term" value="P:regulatory ncRNA-mediated gene silencing"/>
    <property type="evidence" value="ECO:0007669"/>
    <property type="project" value="UniProtKB-KW"/>
</dbReference>
<evidence type="ECO:0000259" key="6">
    <source>
        <dbReference type="Pfam" id="PF03470"/>
    </source>
</evidence>
<dbReference type="Pfam" id="PF03470">
    <property type="entry name" value="zf-XS"/>
    <property type="match status" value="1"/>
</dbReference>
<dbReference type="InterPro" id="IPR044287">
    <property type="entry name" value="SGS3"/>
</dbReference>
<keyword evidence="2" id="KW-0943">RNA-mediated gene silencing</keyword>
<comment type="similarity">
    <text evidence="3">Belongs to the SGS3 family.</text>
</comment>
<proteinExistence type="inferred from homology"/>
<evidence type="ECO:0000313" key="7">
    <source>
        <dbReference type="EMBL" id="KAH9299220.1"/>
    </source>
</evidence>
<dbReference type="OMA" id="AMIAQET"/>
<organism evidence="7 8">
    <name type="scientific">Taxus chinensis</name>
    <name type="common">Chinese yew</name>
    <name type="synonym">Taxus wallichiana var. chinensis</name>
    <dbReference type="NCBI Taxonomy" id="29808"/>
    <lineage>
        <taxon>Eukaryota</taxon>
        <taxon>Viridiplantae</taxon>
        <taxon>Streptophyta</taxon>
        <taxon>Embryophyta</taxon>
        <taxon>Tracheophyta</taxon>
        <taxon>Spermatophyta</taxon>
        <taxon>Pinopsida</taxon>
        <taxon>Pinidae</taxon>
        <taxon>Conifers II</taxon>
        <taxon>Cupressales</taxon>
        <taxon>Taxaceae</taxon>
        <taxon>Taxus</taxon>
    </lineage>
</organism>
<evidence type="ECO:0000259" key="5">
    <source>
        <dbReference type="Pfam" id="PF03468"/>
    </source>
</evidence>
<keyword evidence="8" id="KW-1185">Reference proteome</keyword>
<feature type="non-terminal residue" evidence="7">
    <location>
        <position position="1"/>
    </location>
</feature>
<feature type="non-terminal residue" evidence="7">
    <location>
        <position position="633"/>
    </location>
</feature>
<dbReference type="PANTHER" id="PTHR46602">
    <property type="entry name" value="PROTEIN SUPPRESSOR OF GENE SILENCING 3"/>
    <property type="match status" value="1"/>
</dbReference>
<accession>A0AA38CFM1</accession>
<protein>
    <recommendedName>
        <fullName evidence="9">Protein SUPPRESSOR OF GENE SILENCING 3</fullName>
    </recommendedName>
</protein>
<dbReference type="InterPro" id="IPR005380">
    <property type="entry name" value="XS_domain"/>
</dbReference>
<feature type="compositionally biased region" description="Low complexity" evidence="4">
    <location>
        <begin position="192"/>
        <end position="208"/>
    </location>
</feature>
<comment type="caution">
    <text evidence="7">The sequence shown here is derived from an EMBL/GenBank/DDBJ whole genome shotgun (WGS) entry which is preliminary data.</text>
</comment>
<feature type="compositionally biased region" description="Polar residues" evidence="4">
    <location>
        <begin position="134"/>
        <end position="147"/>
    </location>
</feature>
<evidence type="ECO:0000256" key="3">
    <source>
        <dbReference type="ARBA" id="ARBA00024022"/>
    </source>
</evidence>
<dbReference type="Proteomes" id="UP000824469">
    <property type="component" value="Unassembled WGS sequence"/>
</dbReference>
<dbReference type="GO" id="GO:0051607">
    <property type="term" value="P:defense response to virus"/>
    <property type="evidence" value="ECO:0007669"/>
    <property type="project" value="InterPro"/>
</dbReference>
<dbReference type="AlphaFoldDB" id="A0AA38CFM1"/>
<feature type="domain" description="XS" evidence="5">
    <location>
        <begin position="391"/>
        <end position="483"/>
    </location>
</feature>
<reference evidence="7 8" key="1">
    <citation type="journal article" date="2021" name="Nat. Plants">
        <title>The Taxus genome provides insights into paclitaxel biosynthesis.</title>
        <authorList>
            <person name="Xiong X."/>
            <person name="Gou J."/>
            <person name="Liao Q."/>
            <person name="Li Y."/>
            <person name="Zhou Q."/>
            <person name="Bi G."/>
            <person name="Li C."/>
            <person name="Du R."/>
            <person name="Wang X."/>
            <person name="Sun T."/>
            <person name="Guo L."/>
            <person name="Liang H."/>
            <person name="Lu P."/>
            <person name="Wu Y."/>
            <person name="Zhang Z."/>
            <person name="Ro D.K."/>
            <person name="Shang Y."/>
            <person name="Huang S."/>
            <person name="Yan J."/>
        </authorList>
    </citation>
    <scope>NUCLEOTIDE SEQUENCE [LARGE SCALE GENOMIC DNA]</scope>
    <source>
        <strain evidence="7">Ta-2019</strain>
    </source>
</reference>
<sequence>ERGCGVSLKDFWTPFEACEGFNKIRTRDERGLARMASGLSIEKNDEGWAMASSRKELNKPRGGASSNAYVHERLGLGHLKGKAGYDNVEGQKPTQWGDSPSGEDLKPGRWGDSPYVVQNHGYKQPGWREAGKIQQKNGNPTTTTISWNGGGRGLGANNNQQRQSQLRPLTWGSSAVDAPARTAYVPPPLANGWKWDSSSSGKSTSWSSVVAPPAAKGEGSGANGNGENSGSGAKVLSQLLPFEISGELPQGNAGDQSSEAESEIEHLDSEEDCVSSDGFDSDDDDISHETMKKNKWFKSFFEALDSLSVDQINEPERQWHCPACSGGVGAIDWYRGMQPVLTHAKTITSKRVKLHRKLFEVLEEELRRRGAYAISEEMFGKWKGLQETIIDREIVWPPIVIIQNTILDQDENEQWVGMGNKELLDYFRGYKAMKARHAYGPKGHRGMSVLIFEETAMGYLEAERLHRHFLREGRGKEDWERRKVLFHPGGQRCTIWLPSQRTRRWTFLTDTLKVCIVSPFRISHVLQRGKARLKYEMKSYHKMVVEKMKQMDEDNQKLIYFKSKVAKEQEHSKTLEETVTVVSSKLRMRDSEIKIIRHRATDQHEESKKEMDFLEHSYRQQIDQLNEDIAQRE</sequence>
<dbReference type="EMBL" id="JAHRHJ020000010">
    <property type="protein sequence ID" value="KAH9299220.1"/>
    <property type="molecule type" value="Genomic_DNA"/>
</dbReference>
<evidence type="ECO:0000256" key="1">
    <source>
        <dbReference type="ARBA" id="ARBA00023054"/>
    </source>
</evidence>
<feature type="compositionally biased region" description="Polar residues" evidence="4">
    <location>
        <begin position="160"/>
        <end position="173"/>
    </location>
</feature>
<evidence type="ECO:0000256" key="4">
    <source>
        <dbReference type="SAM" id="MobiDB-lite"/>
    </source>
</evidence>
<gene>
    <name evidence="7" type="ORF">KI387_030902</name>
</gene>
<evidence type="ECO:0008006" key="9">
    <source>
        <dbReference type="Google" id="ProtNLM"/>
    </source>
</evidence>
<dbReference type="InterPro" id="IPR005381">
    <property type="entry name" value="Znf-XS_domain"/>
</dbReference>
<dbReference type="Pfam" id="PF03468">
    <property type="entry name" value="XS"/>
    <property type="match status" value="1"/>
</dbReference>
<evidence type="ECO:0000256" key="2">
    <source>
        <dbReference type="ARBA" id="ARBA00023158"/>
    </source>
</evidence>
<dbReference type="PANTHER" id="PTHR46602:SF1">
    <property type="entry name" value="PROTEIN SUPPRESSOR OF GENE SILENCING 3"/>
    <property type="match status" value="1"/>
</dbReference>
<feature type="region of interest" description="Disordered" evidence="4">
    <location>
        <begin position="89"/>
        <end position="108"/>
    </location>
</feature>
<feature type="compositionally biased region" description="Gly residues" evidence="4">
    <location>
        <begin position="218"/>
        <end position="229"/>
    </location>
</feature>